<accession>A0A6S6S3B7</accession>
<gene>
    <name evidence="1" type="ORF">HELGO_WM10985</name>
</gene>
<organism evidence="1">
    <name type="scientific">uncultured Campylobacterales bacterium</name>
    <dbReference type="NCBI Taxonomy" id="352960"/>
    <lineage>
        <taxon>Bacteria</taxon>
        <taxon>Pseudomonadati</taxon>
        <taxon>Campylobacterota</taxon>
        <taxon>Epsilonproteobacteria</taxon>
        <taxon>Campylobacterales</taxon>
        <taxon>environmental samples</taxon>
    </lineage>
</organism>
<dbReference type="AlphaFoldDB" id="A0A6S6S3B7"/>
<dbReference type="Gene3D" id="3.40.30.10">
    <property type="entry name" value="Glutaredoxin"/>
    <property type="match status" value="1"/>
</dbReference>
<protein>
    <submittedName>
        <fullName evidence="1">DUF255 domain-containing protein</fullName>
    </submittedName>
</protein>
<proteinExistence type="predicted"/>
<reference evidence="1" key="1">
    <citation type="submission" date="2020-01" db="EMBL/GenBank/DDBJ databases">
        <authorList>
            <person name="Meier V. D."/>
            <person name="Meier V D."/>
        </authorList>
    </citation>
    <scope>NUCLEOTIDE SEQUENCE</scope>
    <source>
        <strain evidence="1">HLG_WM_MAG_12</strain>
    </source>
</reference>
<sequence length="187" mass="21111">MKKLLILVIIGAAIAGAGYLYVDRYGMPSSDGIKQAEAFKQLSIDEKRKKLPAYALNYISGADVDKNFAEAVKQAQAQKKNIFLIAGGNWCKWCGNLDAFFDNNPDAFNALYDNYVVVKAFYRFDKNKVDVDFFDKLPSVKATPHFYVFNKDGKLVTNIGSAKFEQGYGYNKRKMIQLLNKYNIKGL</sequence>
<dbReference type="Pfam" id="PF13899">
    <property type="entry name" value="Thioredoxin_7"/>
    <property type="match status" value="1"/>
</dbReference>
<dbReference type="SUPFAM" id="SSF52833">
    <property type="entry name" value="Thioredoxin-like"/>
    <property type="match status" value="1"/>
</dbReference>
<evidence type="ECO:0000313" key="1">
    <source>
        <dbReference type="EMBL" id="CAA6800765.1"/>
    </source>
</evidence>
<dbReference type="InterPro" id="IPR036249">
    <property type="entry name" value="Thioredoxin-like_sf"/>
</dbReference>
<name>A0A6S6S3B7_9BACT</name>
<dbReference type="EMBL" id="CACVAW010000004">
    <property type="protein sequence ID" value="CAA6800765.1"/>
    <property type="molecule type" value="Genomic_DNA"/>
</dbReference>